<dbReference type="Proteomes" id="UP001201262">
    <property type="component" value="Unassembled WGS sequence"/>
</dbReference>
<evidence type="ECO:0000313" key="3">
    <source>
        <dbReference type="EMBL" id="KAH8703326.1"/>
    </source>
</evidence>
<protein>
    <submittedName>
        <fullName evidence="3">DUF453 domain protein</fullName>
    </submittedName>
</protein>
<dbReference type="PANTHER" id="PTHR43709">
    <property type="entry name" value="ACONITATE ISOMERASE-RELATED"/>
    <property type="match status" value="1"/>
</dbReference>
<dbReference type="PANTHER" id="PTHR43709:SF2">
    <property type="entry name" value="DUF453 DOMAIN PROTEIN (AFU_ORTHOLOGUE AFUA_6G00360)"/>
    <property type="match status" value="1"/>
</dbReference>
<proteinExistence type="inferred from homology"/>
<gene>
    <name evidence="3" type="ORF">BGW36DRAFT_369161</name>
</gene>
<comment type="caution">
    <text evidence="3">The sequence shown here is derived from an EMBL/GenBank/DDBJ whole genome shotgun (WGS) entry which is preliminary data.</text>
</comment>
<dbReference type="SUPFAM" id="SSF54506">
    <property type="entry name" value="Diaminopimelate epimerase-like"/>
    <property type="match status" value="2"/>
</dbReference>
<dbReference type="InterPro" id="IPR007400">
    <property type="entry name" value="PrpF-like"/>
</dbReference>
<dbReference type="RefSeq" id="XP_046076344.1">
    <property type="nucleotide sequence ID" value="XM_046215096.1"/>
</dbReference>
<dbReference type="Pfam" id="PF04303">
    <property type="entry name" value="PrpF"/>
    <property type="match status" value="1"/>
</dbReference>
<organism evidence="3 4">
    <name type="scientific">Talaromyces proteolyticus</name>
    <dbReference type="NCBI Taxonomy" id="1131652"/>
    <lineage>
        <taxon>Eukaryota</taxon>
        <taxon>Fungi</taxon>
        <taxon>Dikarya</taxon>
        <taxon>Ascomycota</taxon>
        <taxon>Pezizomycotina</taxon>
        <taxon>Eurotiomycetes</taxon>
        <taxon>Eurotiomycetidae</taxon>
        <taxon>Eurotiales</taxon>
        <taxon>Trichocomaceae</taxon>
        <taxon>Talaromyces</taxon>
        <taxon>Talaromyces sect. Bacilispori</taxon>
    </lineage>
</organism>
<accession>A0AAD4Q4J9</accession>
<evidence type="ECO:0000313" key="4">
    <source>
        <dbReference type="Proteomes" id="UP001201262"/>
    </source>
</evidence>
<dbReference type="GO" id="GO:0016853">
    <property type="term" value="F:isomerase activity"/>
    <property type="evidence" value="ECO:0007669"/>
    <property type="project" value="UniProtKB-KW"/>
</dbReference>
<dbReference type="Gene3D" id="3.10.310.10">
    <property type="entry name" value="Diaminopimelate Epimerase, Chain A, domain 1"/>
    <property type="match status" value="2"/>
</dbReference>
<keyword evidence="4" id="KW-1185">Reference proteome</keyword>
<keyword evidence="2" id="KW-0413">Isomerase</keyword>
<sequence>MGGGISSLSKICVVGASERRDVDIDFTFVQVGVKDDRIDYAGNCGNMSSAIGPFAVDSGLIRGITGSETTVSLYNTNTKKIIHATFPVVPGGEEAVYDGDFAIDGVAGTGAKIQLDFIDPSGSKTGKLLPTGNVVDRIEGLDVTCIDAGNPCVFVKADDLAVDGALLPEETERRGDLLARLESLRATAAVAMGMAPTVDEVPPSIPKICFVSTPTSHALVSGERLAGDSVDVVVRAISTGQPHKALPITSSLCVSAAAQLDGSVVQQCLGRPTGPKTELVVGHPSGRLVVGAVYDAAGQLRSSTVFRTARRLMEGRVYWK</sequence>
<comment type="similarity">
    <text evidence="1">Belongs to the PrpF family.</text>
</comment>
<dbReference type="GeneID" id="70245383"/>
<dbReference type="AlphaFoldDB" id="A0AAD4Q4J9"/>
<name>A0AAD4Q4J9_9EURO</name>
<dbReference type="EMBL" id="JAJTJA010000002">
    <property type="protein sequence ID" value="KAH8703326.1"/>
    <property type="molecule type" value="Genomic_DNA"/>
</dbReference>
<evidence type="ECO:0000256" key="2">
    <source>
        <dbReference type="ARBA" id="ARBA00023235"/>
    </source>
</evidence>
<evidence type="ECO:0000256" key="1">
    <source>
        <dbReference type="ARBA" id="ARBA00007673"/>
    </source>
</evidence>
<reference evidence="3" key="1">
    <citation type="submission" date="2021-12" db="EMBL/GenBank/DDBJ databases">
        <title>Convergent genome expansion in fungi linked to evolution of root-endophyte symbiosis.</title>
        <authorList>
            <consortium name="DOE Joint Genome Institute"/>
            <person name="Ke Y.-H."/>
            <person name="Bonito G."/>
            <person name="Liao H.-L."/>
            <person name="Looney B."/>
            <person name="Rojas-Flechas A."/>
            <person name="Nash J."/>
            <person name="Hameed K."/>
            <person name="Schadt C."/>
            <person name="Martin F."/>
            <person name="Crous P.W."/>
            <person name="Miettinen O."/>
            <person name="Magnuson J.K."/>
            <person name="Labbe J."/>
            <person name="Jacobson D."/>
            <person name="Doktycz M.J."/>
            <person name="Veneault-Fourrey C."/>
            <person name="Kuo A."/>
            <person name="Mondo S."/>
            <person name="Calhoun S."/>
            <person name="Riley R."/>
            <person name="Ohm R."/>
            <person name="LaButti K."/>
            <person name="Andreopoulos B."/>
            <person name="Pangilinan J."/>
            <person name="Nolan M."/>
            <person name="Tritt A."/>
            <person name="Clum A."/>
            <person name="Lipzen A."/>
            <person name="Daum C."/>
            <person name="Barry K."/>
            <person name="Grigoriev I.V."/>
            <person name="Vilgalys R."/>
        </authorList>
    </citation>
    <scope>NUCLEOTIDE SEQUENCE</scope>
    <source>
        <strain evidence="3">PMI_201</strain>
    </source>
</reference>